<dbReference type="Gene3D" id="2.70.220.10">
    <property type="entry name" value="Ganglioside GM2 activator"/>
    <property type="match status" value="1"/>
</dbReference>
<reference evidence="3" key="1">
    <citation type="submission" date="2022-01" db="EMBL/GenBank/DDBJ databases">
        <authorList>
            <person name="King R."/>
        </authorList>
    </citation>
    <scope>NUCLEOTIDE SEQUENCE</scope>
</reference>
<name>A0A9N9MDY0_9CUCU</name>
<dbReference type="InterPro" id="IPR003172">
    <property type="entry name" value="ML_dom"/>
</dbReference>
<evidence type="ECO:0000313" key="3">
    <source>
        <dbReference type="EMBL" id="CAG9759864.1"/>
    </source>
</evidence>
<proteinExistence type="predicted"/>
<accession>A0A9N9MDY0</accession>
<feature type="domain" description="MD-2-related lipid-recognition" evidence="2">
    <location>
        <begin position="24"/>
        <end position="141"/>
    </location>
</feature>
<dbReference type="Pfam" id="PF02221">
    <property type="entry name" value="E1_DerP2_DerF2"/>
    <property type="match status" value="1"/>
</dbReference>
<keyword evidence="4" id="KW-1185">Reference proteome</keyword>
<dbReference type="Proteomes" id="UP001152799">
    <property type="component" value="Chromosome 1"/>
</dbReference>
<dbReference type="InterPro" id="IPR036846">
    <property type="entry name" value="GM2-AP_sf"/>
</dbReference>
<dbReference type="OrthoDB" id="6627140at2759"/>
<protein>
    <recommendedName>
        <fullName evidence="2">MD-2-related lipid-recognition domain-containing protein</fullName>
    </recommendedName>
</protein>
<keyword evidence="1" id="KW-0732">Signal</keyword>
<evidence type="ECO:0000259" key="2">
    <source>
        <dbReference type="Pfam" id="PF02221"/>
    </source>
</evidence>
<dbReference type="SUPFAM" id="SSF63707">
    <property type="entry name" value="Ganglioside M2 (gm2) activator"/>
    <property type="match status" value="1"/>
</dbReference>
<evidence type="ECO:0000313" key="4">
    <source>
        <dbReference type="Proteomes" id="UP001152799"/>
    </source>
</evidence>
<sequence length="178" mass="20298">MVVAIATATVVAMASQNRKLFLNKVTNCKGYENSTLNWYDVTIERDPTTKDFTFSLKLRVIKEVSTKLEIEFNVWKCDAAGSLDSCEYFIKGMKNKNICQIISQKHTFWSPFVEHFQPPLRCPIKPGVYESKKVPFQSSLVQLFPGNSFWKSQMKGFDNGLIISCAETDLKVNTERHG</sequence>
<organism evidence="3 4">
    <name type="scientific">Ceutorhynchus assimilis</name>
    <name type="common">cabbage seed weevil</name>
    <dbReference type="NCBI Taxonomy" id="467358"/>
    <lineage>
        <taxon>Eukaryota</taxon>
        <taxon>Metazoa</taxon>
        <taxon>Ecdysozoa</taxon>
        <taxon>Arthropoda</taxon>
        <taxon>Hexapoda</taxon>
        <taxon>Insecta</taxon>
        <taxon>Pterygota</taxon>
        <taxon>Neoptera</taxon>
        <taxon>Endopterygota</taxon>
        <taxon>Coleoptera</taxon>
        <taxon>Polyphaga</taxon>
        <taxon>Cucujiformia</taxon>
        <taxon>Curculionidae</taxon>
        <taxon>Ceutorhynchinae</taxon>
        <taxon>Ceutorhynchus</taxon>
    </lineage>
</organism>
<evidence type="ECO:0000256" key="1">
    <source>
        <dbReference type="ARBA" id="ARBA00022729"/>
    </source>
</evidence>
<dbReference type="AlphaFoldDB" id="A0A9N9MDY0"/>
<dbReference type="EMBL" id="OU892277">
    <property type="protein sequence ID" value="CAG9759864.1"/>
    <property type="molecule type" value="Genomic_DNA"/>
</dbReference>
<gene>
    <name evidence="3" type="ORF">CEUTPL_LOCUS605</name>
</gene>